<keyword evidence="4" id="KW-0547">Nucleotide-binding</keyword>
<dbReference type="Proteomes" id="UP001338582">
    <property type="component" value="Chromosome 5"/>
</dbReference>
<dbReference type="SMART" id="SM00129">
    <property type="entry name" value="KISc"/>
    <property type="match status" value="1"/>
</dbReference>
<reference evidence="8 9" key="1">
    <citation type="submission" date="2023-10" db="EMBL/GenBank/DDBJ databases">
        <title>Draft Genome Sequence of Candida saopaulonensis from a very Premature Infant with Sepsis.</title>
        <authorList>
            <person name="Ning Y."/>
            <person name="Dai R."/>
            <person name="Xiao M."/>
            <person name="Xu Y."/>
            <person name="Yan Q."/>
            <person name="Zhang L."/>
        </authorList>
    </citation>
    <scope>NUCLEOTIDE SEQUENCE [LARGE SCALE GENOMIC DNA]</scope>
    <source>
        <strain evidence="8 9">19XY460</strain>
    </source>
</reference>
<dbReference type="RefSeq" id="XP_062878937.1">
    <property type="nucleotide sequence ID" value="XM_063022867.1"/>
</dbReference>
<dbReference type="EMBL" id="CP138898">
    <property type="protein sequence ID" value="WPK26556.1"/>
    <property type="molecule type" value="Genomic_DNA"/>
</dbReference>
<organism evidence="8 9">
    <name type="scientific">Australozyma saopauloensis</name>
    <dbReference type="NCBI Taxonomy" id="291208"/>
    <lineage>
        <taxon>Eukaryota</taxon>
        <taxon>Fungi</taxon>
        <taxon>Dikarya</taxon>
        <taxon>Ascomycota</taxon>
        <taxon>Saccharomycotina</taxon>
        <taxon>Pichiomycetes</taxon>
        <taxon>Metschnikowiaceae</taxon>
        <taxon>Australozyma</taxon>
    </lineage>
</organism>
<comment type="similarity">
    <text evidence="4">Belongs to the TRAFAC class myosin-kinesin ATPase superfamily. Kinesin family.</text>
</comment>
<feature type="domain" description="Kinesin motor" evidence="7">
    <location>
        <begin position="71"/>
        <end position="402"/>
    </location>
</feature>
<dbReference type="PROSITE" id="PS50067">
    <property type="entry name" value="KINESIN_MOTOR_2"/>
    <property type="match status" value="1"/>
</dbReference>
<keyword evidence="2 5" id="KW-0175">Coiled coil</keyword>
<evidence type="ECO:0000256" key="6">
    <source>
        <dbReference type="SAM" id="MobiDB-lite"/>
    </source>
</evidence>
<evidence type="ECO:0000313" key="8">
    <source>
        <dbReference type="EMBL" id="WPK26556.1"/>
    </source>
</evidence>
<feature type="binding site" evidence="4">
    <location>
        <begin position="150"/>
        <end position="157"/>
    </location>
    <ligand>
        <name>ATP</name>
        <dbReference type="ChEBI" id="CHEBI:30616"/>
    </ligand>
</feature>
<keyword evidence="9" id="KW-1185">Reference proteome</keyword>
<evidence type="ECO:0000256" key="3">
    <source>
        <dbReference type="ARBA" id="ARBA00023175"/>
    </source>
</evidence>
<dbReference type="InterPro" id="IPR027417">
    <property type="entry name" value="P-loop_NTPase"/>
</dbReference>
<dbReference type="InterPro" id="IPR001752">
    <property type="entry name" value="Kinesin_motor_dom"/>
</dbReference>
<feature type="region of interest" description="Disordered" evidence="6">
    <location>
        <begin position="1"/>
        <end position="67"/>
    </location>
</feature>
<dbReference type="PANTHER" id="PTHR47968:SF36">
    <property type="entry name" value="KINESIN HEAVY CHAIN ISOFORM X1"/>
    <property type="match status" value="1"/>
</dbReference>
<feature type="compositionally biased region" description="Polar residues" evidence="6">
    <location>
        <begin position="13"/>
        <end position="23"/>
    </location>
</feature>
<dbReference type="GO" id="GO:0007018">
    <property type="term" value="P:microtubule-based movement"/>
    <property type="evidence" value="ECO:0007669"/>
    <property type="project" value="InterPro"/>
</dbReference>
<protein>
    <recommendedName>
        <fullName evidence="7">Kinesin motor domain-containing protein</fullName>
    </recommendedName>
</protein>
<gene>
    <name evidence="8" type="ORF">PUMCH_003914</name>
</gene>
<feature type="coiled-coil region" evidence="5">
    <location>
        <begin position="525"/>
        <end position="588"/>
    </location>
</feature>
<keyword evidence="4" id="KW-0067">ATP-binding</keyword>
<accession>A0AAX4HDS0</accession>
<evidence type="ECO:0000259" key="7">
    <source>
        <dbReference type="PROSITE" id="PS50067"/>
    </source>
</evidence>
<proteinExistence type="inferred from homology"/>
<dbReference type="GO" id="GO:0005874">
    <property type="term" value="C:microtubule"/>
    <property type="evidence" value="ECO:0007669"/>
    <property type="project" value="UniProtKB-KW"/>
</dbReference>
<feature type="coiled-coil region" evidence="5">
    <location>
        <begin position="416"/>
        <end position="478"/>
    </location>
</feature>
<dbReference type="InterPro" id="IPR027640">
    <property type="entry name" value="Kinesin-like_fam"/>
</dbReference>
<evidence type="ECO:0000256" key="5">
    <source>
        <dbReference type="SAM" id="Coils"/>
    </source>
</evidence>
<dbReference type="InterPro" id="IPR036961">
    <property type="entry name" value="Kinesin_motor_dom_sf"/>
</dbReference>
<evidence type="ECO:0000256" key="1">
    <source>
        <dbReference type="ARBA" id="ARBA00022701"/>
    </source>
</evidence>
<keyword evidence="1" id="KW-0493">Microtubule</keyword>
<name>A0AAX4HDS0_9ASCO</name>
<evidence type="ECO:0000256" key="2">
    <source>
        <dbReference type="ARBA" id="ARBA00023054"/>
    </source>
</evidence>
<dbReference type="PANTHER" id="PTHR47968">
    <property type="entry name" value="CENTROMERE PROTEIN E"/>
    <property type="match status" value="1"/>
</dbReference>
<dbReference type="PRINTS" id="PR00380">
    <property type="entry name" value="KINESINHEAVY"/>
</dbReference>
<dbReference type="GO" id="GO:0005524">
    <property type="term" value="F:ATP binding"/>
    <property type="evidence" value="ECO:0007669"/>
    <property type="project" value="UniProtKB-UniRule"/>
</dbReference>
<evidence type="ECO:0000256" key="4">
    <source>
        <dbReference type="PROSITE-ProRule" id="PRU00283"/>
    </source>
</evidence>
<dbReference type="Gene3D" id="3.40.850.10">
    <property type="entry name" value="Kinesin motor domain"/>
    <property type="match status" value="1"/>
</dbReference>
<dbReference type="GeneID" id="88174977"/>
<dbReference type="AlphaFoldDB" id="A0AAX4HDS0"/>
<feature type="compositionally biased region" description="Low complexity" evidence="6">
    <location>
        <begin position="1"/>
        <end position="11"/>
    </location>
</feature>
<dbReference type="GO" id="GO:0003777">
    <property type="term" value="F:microtubule motor activity"/>
    <property type="evidence" value="ECO:0007669"/>
    <property type="project" value="InterPro"/>
</dbReference>
<evidence type="ECO:0000313" key="9">
    <source>
        <dbReference type="Proteomes" id="UP001338582"/>
    </source>
</evidence>
<sequence>MRLSSSLSFSSPGGRTTPSSRSSYLDFKRPNSAWDTRPLSPRGIPPKSRPGSSCGSRPVTPSGRVDSYTGTIKVSIRPNPLTYNPQNRLWEIDETDNLIGNVQDGVSYSFDNVFSPVSVLTNQDVYQRACSHLVRSFLEDGYNCTLFAYGMTGSGKTYSMRGEDHDPGFVRLAVDDIFSKIHETAMSKKYELTVSYLEIYNERVVDLLGQGPLALANLQIRDDSDFGTKIIGINCPAILSKDDLLQLIKLGDAKRKTSSTDYNIRSSRSHAIVQIRLKTVDLISNTSINCTLSLCDLAGSEKATLSAERRKEGAFINKSLLALSTVINKLSLLSTSGSSSSYEHIPYRDSKLTRLLQPALSGSSLILILCTVHLGLNNPSMSLQSVSETYNTLRFAARAKDIVMNVNTNKKVNLGNPDSQRIIEQLRETIENQKKEITTLKLTAQTSPGDQEAHRSLLADLQAELRVQNDRIEHLTKLTDIQAMETMFLRNDVIKEILGGEIDKEFSQKMMTNLEEFHGRVNYELEEKKRYIQQLETQLKSVQQQLLLMDKPGMSEFSSSSNHVEKLLQEQEEEISQLRETIKDKDQIIHSLMKTSKLRRLVDQNANRASDQYKIPVKRASVLEHSNAAGKENFYSDPRNTTSNY</sequence>
<dbReference type="GO" id="GO:0008017">
    <property type="term" value="F:microtubule binding"/>
    <property type="evidence" value="ECO:0007669"/>
    <property type="project" value="InterPro"/>
</dbReference>
<dbReference type="KEGG" id="asau:88174977"/>
<dbReference type="Pfam" id="PF00225">
    <property type="entry name" value="Kinesin"/>
    <property type="match status" value="1"/>
</dbReference>
<dbReference type="SUPFAM" id="SSF52540">
    <property type="entry name" value="P-loop containing nucleoside triphosphate hydrolases"/>
    <property type="match status" value="1"/>
</dbReference>
<keyword evidence="3 4" id="KW-0505">Motor protein</keyword>